<dbReference type="AlphaFoldDB" id="A0A3P7PNQ3"/>
<proteinExistence type="predicted"/>
<dbReference type="GO" id="GO:0003723">
    <property type="term" value="F:RNA binding"/>
    <property type="evidence" value="ECO:0007669"/>
    <property type="project" value="InterPro"/>
</dbReference>
<evidence type="ECO:0000313" key="2">
    <source>
        <dbReference type="Proteomes" id="UP000271889"/>
    </source>
</evidence>
<dbReference type="InterPro" id="IPR036612">
    <property type="entry name" value="KH_dom_type_1_sf"/>
</dbReference>
<dbReference type="Proteomes" id="UP000271889">
    <property type="component" value="Unassembled WGS sequence"/>
</dbReference>
<gene>
    <name evidence="1" type="ORF">CGOC_LOCUS8669</name>
</gene>
<dbReference type="Gene3D" id="3.30.1370.10">
    <property type="entry name" value="K Homology domain, type 1"/>
    <property type="match status" value="1"/>
</dbReference>
<sequence>MEDYGVEIRFPRDAADPNLVIIAGKSEDAVYDCIDHLRAEEEEFLVDHVDRLKSLLTTCNPQWKPVLIPPIQMSSCDSYDPLLL</sequence>
<keyword evidence="2" id="KW-1185">Reference proteome</keyword>
<reference evidence="1 2" key="1">
    <citation type="submission" date="2018-11" db="EMBL/GenBank/DDBJ databases">
        <authorList>
            <consortium name="Pathogen Informatics"/>
        </authorList>
    </citation>
    <scope>NUCLEOTIDE SEQUENCE [LARGE SCALE GENOMIC DNA]</scope>
</reference>
<evidence type="ECO:0000313" key="1">
    <source>
        <dbReference type="EMBL" id="VDN19836.1"/>
    </source>
</evidence>
<organism evidence="1 2">
    <name type="scientific">Cylicostephanus goldi</name>
    <name type="common">Nematode worm</name>
    <dbReference type="NCBI Taxonomy" id="71465"/>
    <lineage>
        <taxon>Eukaryota</taxon>
        <taxon>Metazoa</taxon>
        <taxon>Ecdysozoa</taxon>
        <taxon>Nematoda</taxon>
        <taxon>Chromadorea</taxon>
        <taxon>Rhabditida</taxon>
        <taxon>Rhabditina</taxon>
        <taxon>Rhabditomorpha</taxon>
        <taxon>Strongyloidea</taxon>
        <taxon>Strongylidae</taxon>
        <taxon>Cylicostephanus</taxon>
    </lineage>
</organism>
<accession>A0A3P7PNQ3</accession>
<dbReference type="OrthoDB" id="5869038at2759"/>
<name>A0A3P7PNQ3_CYLGO</name>
<dbReference type="SUPFAM" id="SSF54791">
    <property type="entry name" value="Eukaryotic type KH-domain (KH-domain type I)"/>
    <property type="match status" value="1"/>
</dbReference>
<dbReference type="EMBL" id="UYRV01104652">
    <property type="protein sequence ID" value="VDN19836.1"/>
    <property type="molecule type" value="Genomic_DNA"/>
</dbReference>
<protein>
    <submittedName>
        <fullName evidence="1">Uncharacterized protein</fullName>
    </submittedName>
</protein>